<keyword evidence="4 9" id="KW-0812">Transmembrane</keyword>
<reference evidence="10 11" key="1">
    <citation type="journal article" date="2022" name="Nat. Plants">
        <title>Genomes of leafy and leafless Platanthera orchids illuminate the evolution of mycoheterotrophy.</title>
        <authorList>
            <person name="Li M.H."/>
            <person name="Liu K.W."/>
            <person name="Li Z."/>
            <person name="Lu H.C."/>
            <person name="Ye Q.L."/>
            <person name="Zhang D."/>
            <person name="Wang J.Y."/>
            <person name="Li Y.F."/>
            <person name="Zhong Z.M."/>
            <person name="Liu X."/>
            <person name="Yu X."/>
            <person name="Liu D.K."/>
            <person name="Tu X.D."/>
            <person name="Liu B."/>
            <person name="Hao Y."/>
            <person name="Liao X.Y."/>
            <person name="Jiang Y.T."/>
            <person name="Sun W.H."/>
            <person name="Chen J."/>
            <person name="Chen Y.Q."/>
            <person name="Ai Y."/>
            <person name="Zhai J.W."/>
            <person name="Wu S.S."/>
            <person name="Zhou Z."/>
            <person name="Hsiao Y.Y."/>
            <person name="Wu W.L."/>
            <person name="Chen Y.Y."/>
            <person name="Lin Y.F."/>
            <person name="Hsu J.L."/>
            <person name="Li C.Y."/>
            <person name="Wang Z.W."/>
            <person name="Zhao X."/>
            <person name="Zhong W.Y."/>
            <person name="Ma X.K."/>
            <person name="Ma L."/>
            <person name="Huang J."/>
            <person name="Chen G.Z."/>
            <person name="Huang M.Z."/>
            <person name="Huang L."/>
            <person name="Peng D.H."/>
            <person name="Luo Y.B."/>
            <person name="Zou S.Q."/>
            <person name="Chen S.P."/>
            <person name="Lan S."/>
            <person name="Tsai W.C."/>
            <person name="Van de Peer Y."/>
            <person name="Liu Z.J."/>
        </authorList>
    </citation>
    <scope>NUCLEOTIDE SEQUENCE [LARGE SCALE GENOMIC DNA]</scope>
    <source>
        <strain evidence="10">Lor288</strain>
    </source>
</reference>
<accession>A0ABR2LMB3</accession>
<comment type="caution">
    <text evidence="10">The sequence shown here is derived from an EMBL/GenBank/DDBJ whole genome shotgun (WGS) entry which is preliminary data.</text>
</comment>
<gene>
    <name evidence="10" type="primary">ALMT10</name>
    <name evidence="10" type="ORF">KSP40_PGU022502</name>
</gene>
<keyword evidence="3" id="KW-0813">Transport</keyword>
<evidence type="ECO:0000256" key="8">
    <source>
        <dbReference type="ARBA" id="ARBA00023303"/>
    </source>
</evidence>
<keyword evidence="5 9" id="KW-1133">Transmembrane helix</keyword>
<evidence type="ECO:0000256" key="4">
    <source>
        <dbReference type="ARBA" id="ARBA00022692"/>
    </source>
</evidence>
<dbReference type="Proteomes" id="UP001412067">
    <property type="component" value="Unassembled WGS sequence"/>
</dbReference>
<evidence type="ECO:0000256" key="1">
    <source>
        <dbReference type="ARBA" id="ARBA00004141"/>
    </source>
</evidence>
<protein>
    <submittedName>
        <fullName evidence="10">Aluminum-activated malate transporter 10</fullName>
    </submittedName>
</protein>
<evidence type="ECO:0000313" key="11">
    <source>
        <dbReference type="Proteomes" id="UP001412067"/>
    </source>
</evidence>
<dbReference type="PANTHER" id="PTHR31086">
    <property type="entry name" value="ALUMINUM-ACTIVATED MALATE TRANSPORTER 10"/>
    <property type="match status" value="1"/>
</dbReference>
<keyword evidence="8" id="KW-0407">Ion channel</keyword>
<evidence type="ECO:0000313" key="10">
    <source>
        <dbReference type="EMBL" id="KAK8945450.1"/>
    </source>
</evidence>
<comment type="similarity">
    <text evidence="2">Belongs to the aromatic acid exporter (TC 2.A.85) family.</text>
</comment>
<evidence type="ECO:0000256" key="5">
    <source>
        <dbReference type="ARBA" id="ARBA00022989"/>
    </source>
</evidence>
<feature type="transmembrane region" description="Helical" evidence="9">
    <location>
        <begin position="120"/>
        <end position="142"/>
    </location>
</feature>
<evidence type="ECO:0000256" key="6">
    <source>
        <dbReference type="ARBA" id="ARBA00023065"/>
    </source>
</evidence>
<comment type="subcellular location">
    <subcellularLocation>
        <location evidence="1">Membrane</location>
        <topology evidence="1">Multi-pass membrane protein</topology>
    </subcellularLocation>
</comment>
<dbReference type="InterPro" id="IPR020966">
    <property type="entry name" value="ALMT"/>
</dbReference>
<keyword evidence="11" id="KW-1185">Reference proteome</keyword>
<evidence type="ECO:0000256" key="9">
    <source>
        <dbReference type="SAM" id="Phobius"/>
    </source>
</evidence>
<feature type="transmembrane region" description="Helical" evidence="9">
    <location>
        <begin position="37"/>
        <end position="55"/>
    </location>
</feature>
<keyword evidence="6" id="KW-0406">Ion transport</keyword>
<dbReference type="EMBL" id="JBBWWR010000017">
    <property type="protein sequence ID" value="KAK8945450.1"/>
    <property type="molecule type" value="Genomic_DNA"/>
</dbReference>
<name>A0ABR2LMB3_9ASPA</name>
<feature type="transmembrane region" description="Helical" evidence="9">
    <location>
        <begin position="179"/>
        <end position="200"/>
    </location>
</feature>
<feature type="transmembrane region" description="Helical" evidence="9">
    <location>
        <begin position="148"/>
        <end position="167"/>
    </location>
</feature>
<evidence type="ECO:0000256" key="3">
    <source>
        <dbReference type="ARBA" id="ARBA00022448"/>
    </source>
</evidence>
<feature type="transmembrane region" description="Helical" evidence="9">
    <location>
        <begin position="67"/>
        <end position="87"/>
    </location>
</feature>
<evidence type="ECO:0000256" key="7">
    <source>
        <dbReference type="ARBA" id="ARBA00023136"/>
    </source>
</evidence>
<evidence type="ECO:0000256" key="2">
    <source>
        <dbReference type="ARBA" id="ARBA00007079"/>
    </source>
</evidence>
<keyword evidence="7 9" id="KW-0472">Membrane</keyword>
<sequence>MERELSPARQAWCAARAKIAACAEMVWRLGADDPRKVVHGLKVGLALAIVSHFYYLRPLYDGVGGAAMWAVMTVVVVFEFTVGGSLYKGLNRGAATLTGGGLAIGVHWAASKAGQTGELVILNGAVFILASLVTFSRFIPVIKTRFDYGATIFILTFSLVTVSGYRVDQLVNLAQQRLSTIAIGISICLIICTLICPVWAGTELHLLITSNMDKLADSLDCCVEDYFTGKEDRRTGGYKSVLNSKASEDSLGNLAVWEPAHGRFGFQFPWSQYQKIGAALRNCAYCMEALNATSHSQIQAPELMKKHLMDACMKLSSKSSEILRELSSSIKSMRSTSSSSSALMAKEIKEAVEEVKRTLSSLPSNYQLSNEEDVEMLYRVKKQSLMESLPLVSFAFLLMEISVKVDAVDKAVQELAELASFEPPAGDKINIPINK</sequence>
<proteinExistence type="inferred from homology"/>
<dbReference type="Pfam" id="PF11744">
    <property type="entry name" value="ALMT"/>
    <property type="match status" value="1"/>
</dbReference>
<organism evidence="10 11">
    <name type="scientific">Platanthera guangdongensis</name>
    <dbReference type="NCBI Taxonomy" id="2320717"/>
    <lineage>
        <taxon>Eukaryota</taxon>
        <taxon>Viridiplantae</taxon>
        <taxon>Streptophyta</taxon>
        <taxon>Embryophyta</taxon>
        <taxon>Tracheophyta</taxon>
        <taxon>Spermatophyta</taxon>
        <taxon>Magnoliopsida</taxon>
        <taxon>Liliopsida</taxon>
        <taxon>Asparagales</taxon>
        <taxon>Orchidaceae</taxon>
        <taxon>Orchidoideae</taxon>
        <taxon>Orchideae</taxon>
        <taxon>Orchidinae</taxon>
        <taxon>Platanthera</taxon>
    </lineage>
</organism>